<reference evidence="3" key="1">
    <citation type="journal article" date="2023" name="G3 (Bethesda)">
        <title>Whole genome assembly and annotation of the endangered Caribbean coral Acropora cervicornis.</title>
        <authorList>
            <person name="Selwyn J.D."/>
            <person name="Vollmer S.V."/>
        </authorList>
    </citation>
    <scope>NUCLEOTIDE SEQUENCE</scope>
    <source>
        <strain evidence="3">K2</strain>
    </source>
</reference>
<dbReference type="Proteomes" id="UP001249851">
    <property type="component" value="Unassembled WGS sequence"/>
</dbReference>
<evidence type="ECO:0000313" key="4">
    <source>
        <dbReference type="Proteomes" id="UP001249851"/>
    </source>
</evidence>
<protein>
    <recommendedName>
        <fullName evidence="2">Myb/SANT-like DNA-binding domain-containing protein</fullName>
    </recommendedName>
</protein>
<evidence type="ECO:0000259" key="2">
    <source>
        <dbReference type="Pfam" id="PF13837"/>
    </source>
</evidence>
<sequence length="385" mass="43673">MDRAKNFPFYPRSVSPSDALSNDARTPGRFVIPPVSDHFADPVPAHGPYIFPAFQNQLWLPPARFSRPDSPPESQISPYQSASVIGVGEGHGIENSSKDASTKCRSPNWSDADVRFLIITWKDRHPIRKRQNSAVWESIAKELNSLLREQGLTSIRTAAQCKAKIKNLEDEYKRVKHHNSKSGNDRESFAYYEELNEILGCRAKITPKTVVECGFIDDNSAIPGPSFEELSESGDDESIRDGEEQTLSEAFFRREPAAKKGKKCFATMPNSSKQKGPKSAKSAESEDEDLTFSQSIFFSRINVEAMETRLVRRLLQQPSLQLKKKKNRKTESSGNAEYFAFLNESQKRDHEFFEKLAEKEAEREMKSQQMMFSMVKEVAKIFKGE</sequence>
<gene>
    <name evidence="3" type="ORF">P5673_000682</name>
</gene>
<comment type="caution">
    <text evidence="3">The sequence shown here is derived from an EMBL/GenBank/DDBJ whole genome shotgun (WGS) entry which is preliminary data.</text>
</comment>
<organism evidence="3 4">
    <name type="scientific">Acropora cervicornis</name>
    <name type="common">Staghorn coral</name>
    <dbReference type="NCBI Taxonomy" id="6130"/>
    <lineage>
        <taxon>Eukaryota</taxon>
        <taxon>Metazoa</taxon>
        <taxon>Cnidaria</taxon>
        <taxon>Anthozoa</taxon>
        <taxon>Hexacorallia</taxon>
        <taxon>Scleractinia</taxon>
        <taxon>Astrocoeniina</taxon>
        <taxon>Acroporidae</taxon>
        <taxon>Acropora</taxon>
    </lineage>
</organism>
<dbReference type="Gene3D" id="1.10.10.60">
    <property type="entry name" value="Homeodomain-like"/>
    <property type="match status" value="1"/>
</dbReference>
<dbReference type="Pfam" id="PF13837">
    <property type="entry name" value="Myb_DNA-bind_4"/>
    <property type="match status" value="1"/>
</dbReference>
<dbReference type="PANTHER" id="PTHR47595:SF1">
    <property type="entry name" value="MYB_SANT-LIKE DNA-BINDING DOMAIN-CONTAINING PROTEIN"/>
    <property type="match status" value="1"/>
</dbReference>
<feature type="domain" description="Myb/SANT-like DNA-binding" evidence="2">
    <location>
        <begin position="107"/>
        <end position="198"/>
    </location>
</feature>
<dbReference type="PANTHER" id="PTHR47595">
    <property type="entry name" value="HEAT SHOCK 70 KDA PROTEIN 14"/>
    <property type="match status" value="1"/>
</dbReference>
<accession>A0AAD9VH94</accession>
<dbReference type="AlphaFoldDB" id="A0AAD9VH94"/>
<name>A0AAD9VH94_ACRCE</name>
<evidence type="ECO:0000313" key="3">
    <source>
        <dbReference type="EMBL" id="KAK2574503.1"/>
    </source>
</evidence>
<keyword evidence="4" id="KW-1185">Reference proteome</keyword>
<feature type="region of interest" description="Disordered" evidence="1">
    <location>
        <begin position="260"/>
        <end position="287"/>
    </location>
</feature>
<proteinExistence type="predicted"/>
<reference evidence="3" key="2">
    <citation type="journal article" date="2023" name="Science">
        <title>Genomic signatures of disease resistance in endangered staghorn corals.</title>
        <authorList>
            <person name="Vollmer S.V."/>
            <person name="Selwyn J.D."/>
            <person name="Despard B.A."/>
            <person name="Roesel C.L."/>
        </authorList>
    </citation>
    <scope>NUCLEOTIDE SEQUENCE</scope>
    <source>
        <strain evidence="3">K2</strain>
    </source>
</reference>
<evidence type="ECO:0000256" key="1">
    <source>
        <dbReference type="SAM" id="MobiDB-lite"/>
    </source>
</evidence>
<dbReference type="EMBL" id="JARQWQ010000001">
    <property type="protein sequence ID" value="KAK2574503.1"/>
    <property type="molecule type" value="Genomic_DNA"/>
</dbReference>
<dbReference type="InterPro" id="IPR044822">
    <property type="entry name" value="Myb_DNA-bind_4"/>
</dbReference>